<dbReference type="GeneID" id="27668286"/>
<evidence type="ECO:0000256" key="2">
    <source>
        <dbReference type="SAM" id="MobiDB-lite"/>
    </source>
</evidence>
<keyword evidence="1" id="KW-0175">Coiled coil</keyword>
<evidence type="ECO:0000256" key="1">
    <source>
        <dbReference type="SAM" id="Coils"/>
    </source>
</evidence>
<dbReference type="RefSeq" id="XP_016592454.1">
    <property type="nucleotide sequence ID" value="XM_016733009.1"/>
</dbReference>
<dbReference type="VEuPathDB" id="FungiDB:SPSK_06303"/>
<proteinExistence type="predicted"/>
<dbReference type="OrthoDB" id="5068804at2759"/>
<sequence>MADPLSISSGIVALVTFALSASVNLYTTVRDFKSREKKARALKEEVGDLSSVLQTLLETITNHAEIGFDALKGPLLRCGKACHEYEQLIARCTKHSTDSHASSRDWIHQKYLQGDIADFRDMLAGYKSTINIALASVAAITPQVLEDYKDLISDANEDLGERLQKLEKAIQDLSRQGVQGSSQTSHEWQAMLDEKKYTQQGLRMAAQLSAQIQTLEAVPDEPPHLSDKPSAHKFIKSGLDATKGSISTLVSQLRSHESKIEEQMAAMMSEASAAPLPSDTLTELSRLRETKDSIHQCINIVSSAGNASVTERRNIFEDITLADNAYNYAVSTVGDLVTARRINLSGRSRNIGGQISDESFQMSIQKLTTLDMKHTQLQDSEQEVPAPQPNKRDDKGSVFDYRFGRGVTLAGSPSKQAE</sequence>
<comment type="caution">
    <text evidence="4">The sequence shown here is derived from an EMBL/GenBank/DDBJ whole genome shotgun (WGS) entry which is preliminary data.</text>
</comment>
<name>A0A0F2MJA0_SPOSC</name>
<reference evidence="4 5" key="1">
    <citation type="journal article" date="2014" name="BMC Genomics">
        <title>Comparative genomics of the major fungal agents of human and animal Sporotrichosis: Sporothrix schenckii and Sporothrix brasiliensis.</title>
        <authorList>
            <person name="Teixeira M.M."/>
            <person name="de Almeida L.G."/>
            <person name="Kubitschek-Barreira P."/>
            <person name="Alves F.L."/>
            <person name="Kioshima E.S."/>
            <person name="Abadio A.K."/>
            <person name="Fernandes L."/>
            <person name="Derengowski L.S."/>
            <person name="Ferreira K.S."/>
            <person name="Souza R.C."/>
            <person name="Ruiz J.C."/>
            <person name="de Andrade N.C."/>
            <person name="Paes H.C."/>
            <person name="Nicola A.M."/>
            <person name="Albuquerque P."/>
            <person name="Gerber A.L."/>
            <person name="Martins V.P."/>
            <person name="Peconick L.D."/>
            <person name="Neto A.V."/>
            <person name="Chaucanez C.B."/>
            <person name="Silva P.A."/>
            <person name="Cunha O.L."/>
            <person name="de Oliveira F.F."/>
            <person name="dos Santos T.C."/>
            <person name="Barros A.L."/>
            <person name="Soares M.A."/>
            <person name="de Oliveira L.M."/>
            <person name="Marini M.M."/>
            <person name="Villalobos-Duno H."/>
            <person name="Cunha M.M."/>
            <person name="de Hoog S."/>
            <person name="da Silveira J.F."/>
            <person name="Henrissat B."/>
            <person name="Nino-Vega G.A."/>
            <person name="Cisalpino P.S."/>
            <person name="Mora-Montes H.M."/>
            <person name="Almeida S.R."/>
            <person name="Stajich J.E."/>
            <person name="Lopes-Bezerra L.M."/>
            <person name="Vasconcelos A.T."/>
            <person name="Felipe M.S."/>
        </authorList>
    </citation>
    <scope>NUCLEOTIDE SEQUENCE [LARGE SCALE GENOMIC DNA]</scope>
    <source>
        <strain evidence="4 5">1099-18</strain>
    </source>
</reference>
<feature type="region of interest" description="Disordered" evidence="2">
    <location>
        <begin position="376"/>
        <end position="398"/>
    </location>
</feature>
<evidence type="ECO:0000259" key="3">
    <source>
        <dbReference type="Pfam" id="PF17111"/>
    </source>
</evidence>
<feature type="domain" description="Azaphilone pigments biosynthesis cluster protein L N-terminal" evidence="3">
    <location>
        <begin position="2"/>
        <end position="204"/>
    </location>
</feature>
<dbReference type="EMBL" id="AXCR01000001">
    <property type="protein sequence ID" value="KJR89778.1"/>
    <property type="molecule type" value="Genomic_DNA"/>
</dbReference>
<evidence type="ECO:0000313" key="5">
    <source>
        <dbReference type="Proteomes" id="UP000033710"/>
    </source>
</evidence>
<accession>A0A0F2MJA0</accession>
<gene>
    <name evidence="4" type="ORF">SPSK_06303</name>
</gene>
<organism evidence="4 5">
    <name type="scientific">Sporothrix schenckii 1099-18</name>
    <dbReference type="NCBI Taxonomy" id="1397361"/>
    <lineage>
        <taxon>Eukaryota</taxon>
        <taxon>Fungi</taxon>
        <taxon>Dikarya</taxon>
        <taxon>Ascomycota</taxon>
        <taxon>Pezizomycotina</taxon>
        <taxon>Sordariomycetes</taxon>
        <taxon>Sordariomycetidae</taxon>
        <taxon>Ophiostomatales</taxon>
        <taxon>Ophiostomataceae</taxon>
        <taxon>Sporothrix</taxon>
    </lineage>
</organism>
<dbReference type="Proteomes" id="UP000033710">
    <property type="component" value="Unassembled WGS sequence"/>
</dbReference>
<dbReference type="KEGG" id="ssck:SPSK_06303"/>
<evidence type="ECO:0000313" key="4">
    <source>
        <dbReference type="EMBL" id="KJR89778.1"/>
    </source>
</evidence>
<dbReference type="Pfam" id="PF17111">
    <property type="entry name" value="PigL_N"/>
    <property type="match status" value="1"/>
</dbReference>
<protein>
    <recommendedName>
        <fullName evidence="3">Azaphilone pigments biosynthesis cluster protein L N-terminal domain-containing protein</fullName>
    </recommendedName>
</protein>
<reference evidence="4 5" key="2">
    <citation type="journal article" date="2015" name="Eukaryot. Cell">
        <title>Asexual propagation of a virulent clone complex in a human and feline outbreak of sporotrichosis.</title>
        <authorList>
            <person name="Teixeira Mde M."/>
            <person name="Rodrigues A.M."/>
            <person name="Tsui C.K."/>
            <person name="de Almeida L.G."/>
            <person name="Van Diepeningen A.D."/>
            <person name="van den Ende B.G."/>
            <person name="Fernandes G.F."/>
            <person name="Kano R."/>
            <person name="Hamelin R.C."/>
            <person name="Lopes-Bezerra L.M."/>
            <person name="Vasconcelos A.T."/>
            <person name="de Hoog S."/>
            <person name="de Camargo Z.P."/>
            <person name="Felipe M.S."/>
        </authorList>
    </citation>
    <scope>NUCLEOTIDE SEQUENCE [LARGE SCALE GENOMIC DNA]</scope>
    <source>
        <strain evidence="4 5">1099-18</strain>
    </source>
</reference>
<dbReference type="AlphaFoldDB" id="A0A0F2MJA0"/>
<dbReference type="InterPro" id="IPR031348">
    <property type="entry name" value="PigL_N"/>
</dbReference>
<feature type="coiled-coil region" evidence="1">
    <location>
        <begin position="149"/>
        <end position="176"/>
    </location>
</feature>